<feature type="transmembrane region" description="Helical" evidence="1">
    <location>
        <begin position="7"/>
        <end position="30"/>
    </location>
</feature>
<accession>A0A3N4G9M3</accession>
<keyword evidence="1" id="KW-0812">Transmembrane</keyword>
<sequence>MRSYLVYFAGYCALVAVVMSAVAMAVAAVFGGPATWGVILLAPMLAASAAGSRFVADHDRLPSRQERWFLTNRSFVIVLAGTVVAGGMALVVTFFRRSGVMAEASDGSHWIVMVVGGLVVLALSYGAIYVGYGWYTSRQYAAGRRRRARQAARRGGRR</sequence>
<keyword evidence="1" id="KW-0472">Membrane</keyword>
<comment type="caution">
    <text evidence="2">The sequence shown here is derived from an EMBL/GenBank/DDBJ whole genome shotgun (WGS) entry which is preliminary data.</text>
</comment>
<dbReference type="EMBL" id="RKMH01000009">
    <property type="protein sequence ID" value="RPA59473.1"/>
    <property type="molecule type" value="Genomic_DNA"/>
</dbReference>
<dbReference type="RefSeq" id="WP_123930704.1">
    <property type="nucleotide sequence ID" value="NZ_JBPSDP010000008.1"/>
</dbReference>
<dbReference type="Proteomes" id="UP000267536">
    <property type="component" value="Unassembled WGS sequence"/>
</dbReference>
<dbReference type="AlphaFoldDB" id="A0A3N4G9M3"/>
<reference evidence="2 3" key="1">
    <citation type="submission" date="2018-11" db="EMBL/GenBank/DDBJ databases">
        <title>Draft genome sequence of Gordonia sp. RS15-1S isolated from rice stems.</title>
        <authorList>
            <person name="Muangham S."/>
        </authorList>
    </citation>
    <scope>NUCLEOTIDE SEQUENCE [LARGE SCALE GENOMIC DNA]</scope>
    <source>
        <strain evidence="2 3">RS15-1S</strain>
    </source>
</reference>
<evidence type="ECO:0000256" key="1">
    <source>
        <dbReference type="SAM" id="Phobius"/>
    </source>
</evidence>
<dbReference type="OrthoDB" id="9967755at2"/>
<feature type="transmembrane region" description="Helical" evidence="1">
    <location>
        <begin position="75"/>
        <end position="95"/>
    </location>
</feature>
<name>A0A3N4G9M3_9ACTN</name>
<evidence type="ECO:0000313" key="2">
    <source>
        <dbReference type="EMBL" id="RPA59473.1"/>
    </source>
</evidence>
<protein>
    <submittedName>
        <fullName evidence="2">Uncharacterized protein</fullName>
    </submittedName>
</protein>
<proteinExistence type="predicted"/>
<feature type="transmembrane region" description="Helical" evidence="1">
    <location>
        <begin position="36"/>
        <end position="55"/>
    </location>
</feature>
<keyword evidence="1" id="KW-1133">Transmembrane helix</keyword>
<dbReference type="NCBIfam" id="NF038216">
    <property type="entry name" value="ABZJ_00895_fam"/>
    <property type="match status" value="1"/>
</dbReference>
<keyword evidence="3" id="KW-1185">Reference proteome</keyword>
<dbReference type="InterPro" id="IPR047730">
    <property type="entry name" value="ABZJ_00895-like"/>
</dbReference>
<organism evidence="2 3">
    <name type="scientific">Gordonia oryzae</name>
    <dbReference type="NCBI Taxonomy" id="2487349"/>
    <lineage>
        <taxon>Bacteria</taxon>
        <taxon>Bacillati</taxon>
        <taxon>Actinomycetota</taxon>
        <taxon>Actinomycetes</taxon>
        <taxon>Mycobacteriales</taxon>
        <taxon>Gordoniaceae</taxon>
        <taxon>Gordonia</taxon>
    </lineage>
</organism>
<gene>
    <name evidence="2" type="ORF">EF294_13385</name>
</gene>
<evidence type="ECO:0000313" key="3">
    <source>
        <dbReference type="Proteomes" id="UP000267536"/>
    </source>
</evidence>
<feature type="transmembrane region" description="Helical" evidence="1">
    <location>
        <begin position="110"/>
        <end position="135"/>
    </location>
</feature>